<keyword evidence="2" id="KW-1185">Reference proteome</keyword>
<dbReference type="AlphaFoldDB" id="A0AAE0FUI3"/>
<comment type="caution">
    <text evidence="1">The sequence shown here is derived from an EMBL/GenBank/DDBJ whole genome shotgun (WGS) entry which is preliminary data.</text>
</comment>
<dbReference type="Proteomes" id="UP001190700">
    <property type="component" value="Unassembled WGS sequence"/>
</dbReference>
<protein>
    <submittedName>
        <fullName evidence="1">Uncharacterized protein</fullName>
    </submittedName>
</protein>
<dbReference type="EMBL" id="LGRX02013458">
    <property type="protein sequence ID" value="KAK3266068.1"/>
    <property type="molecule type" value="Genomic_DNA"/>
</dbReference>
<evidence type="ECO:0000313" key="1">
    <source>
        <dbReference type="EMBL" id="KAK3266068.1"/>
    </source>
</evidence>
<evidence type="ECO:0000313" key="2">
    <source>
        <dbReference type="Proteomes" id="UP001190700"/>
    </source>
</evidence>
<gene>
    <name evidence="1" type="ORF">CYMTET_25283</name>
</gene>
<name>A0AAE0FUI3_9CHLO</name>
<proteinExistence type="predicted"/>
<organism evidence="1 2">
    <name type="scientific">Cymbomonas tetramitiformis</name>
    <dbReference type="NCBI Taxonomy" id="36881"/>
    <lineage>
        <taxon>Eukaryota</taxon>
        <taxon>Viridiplantae</taxon>
        <taxon>Chlorophyta</taxon>
        <taxon>Pyramimonadophyceae</taxon>
        <taxon>Pyramimonadales</taxon>
        <taxon>Pyramimonadaceae</taxon>
        <taxon>Cymbomonas</taxon>
    </lineage>
</organism>
<sequence>MFASIKKNSASDDFLAFPWTILPKEKEITDTNLLKLVLYISGEEKDNEEAYEETLEVPLFAEPATGNPATFAAQIFEDTEEGEHYILANRILGAKDEASARTEQPELELPEESVNYVETGVIAEVTVPPRKIPFPPDSARTLAVRE</sequence>
<reference evidence="1 2" key="1">
    <citation type="journal article" date="2015" name="Genome Biol. Evol.">
        <title>Comparative Genomics of a Bacterivorous Green Alga Reveals Evolutionary Causalities and Consequences of Phago-Mixotrophic Mode of Nutrition.</title>
        <authorList>
            <person name="Burns J.A."/>
            <person name="Paasch A."/>
            <person name="Narechania A."/>
            <person name="Kim E."/>
        </authorList>
    </citation>
    <scope>NUCLEOTIDE SEQUENCE [LARGE SCALE GENOMIC DNA]</scope>
    <source>
        <strain evidence="1 2">PLY_AMNH</strain>
    </source>
</reference>
<accession>A0AAE0FUI3</accession>